<keyword evidence="2" id="KW-1185">Reference proteome</keyword>
<dbReference type="EMBL" id="JAEAOA010000442">
    <property type="protein sequence ID" value="KAK3590687.1"/>
    <property type="molecule type" value="Genomic_DNA"/>
</dbReference>
<evidence type="ECO:0000313" key="2">
    <source>
        <dbReference type="Proteomes" id="UP001195483"/>
    </source>
</evidence>
<comment type="caution">
    <text evidence="1">The sequence shown here is derived from an EMBL/GenBank/DDBJ whole genome shotgun (WGS) entry which is preliminary data.</text>
</comment>
<reference evidence="1" key="1">
    <citation type="journal article" date="2021" name="Genome Biol. Evol.">
        <title>A High-Quality Reference Genome for a Parasitic Bivalve with Doubly Uniparental Inheritance (Bivalvia: Unionida).</title>
        <authorList>
            <person name="Smith C.H."/>
        </authorList>
    </citation>
    <scope>NUCLEOTIDE SEQUENCE</scope>
    <source>
        <strain evidence="1">CHS0354</strain>
    </source>
</reference>
<dbReference type="AlphaFoldDB" id="A0AAE0VVG2"/>
<reference evidence="1" key="2">
    <citation type="journal article" date="2021" name="Genome Biol. Evol.">
        <title>Developing a high-quality reference genome for a parasitic bivalve with doubly uniparental inheritance (Bivalvia: Unionida).</title>
        <authorList>
            <person name="Smith C.H."/>
        </authorList>
    </citation>
    <scope>NUCLEOTIDE SEQUENCE</scope>
    <source>
        <strain evidence="1">CHS0354</strain>
        <tissue evidence="1">Mantle</tissue>
    </source>
</reference>
<gene>
    <name evidence="1" type="ORF">CHS0354_006374</name>
</gene>
<accession>A0AAE0VVG2</accession>
<protein>
    <submittedName>
        <fullName evidence="1">Uncharacterized protein</fullName>
    </submittedName>
</protein>
<evidence type="ECO:0000313" key="1">
    <source>
        <dbReference type="EMBL" id="KAK3590687.1"/>
    </source>
</evidence>
<organism evidence="1 2">
    <name type="scientific">Potamilus streckersoni</name>
    <dbReference type="NCBI Taxonomy" id="2493646"/>
    <lineage>
        <taxon>Eukaryota</taxon>
        <taxon>Metazoa</taxon>
        <taxon>Spiralia</taxon>
        <taxon>Lophotrochozoa</taxon>
        <taxon>Mollusca</taxon>
        <taxon>Bivalvia</taxon>
        <taxon>Autobranchia</taxon>
        <taxon>Heteroconchia</taxon>
        <taxon>Palaeoheterodonta</taxon>
        <taxon>Unionida</taxon>
        <taxon>Unionoidea</taxon>
        <taxon>Unionidae</taxon>
        <taxon>Ambleminae</taxon>
        <taxon>Lampsilini</taxon>
        <taxon>Potamilus</taxon>
    </lineage>
</organism>
<sequence length="171" mass="19638">MYLKPYSHYEIKTQKSISAIKFNADKKITVFQNGGNLTANATFPIKGDAIRLSCVQNSNSSQAIWYNPRLQDMSLAGCRLDLWMCIPPWIGTAGQPSYMIGVSDIAAFVEILSLNRTRDQAVWRCTDLNEWFDDRLNLTVYSEFFSDIDHRDIAFYCFVSSYLPLESYIIF</sequence>
<reference evidence="1" key="3">
    <citation type="submission" date="2023-05" db="EMBL/GenBank/DDBJ databases">
        <authorList>
            <person name="Smith C.H."/>
        </authorList>
    </citation>
    <scope>NUCLEOTIDE SEQUENCE</scope>
    <source>
        <strain evidence="1">CHS0354</strain>
        <tissue evidence="1">Mantle</tissue>
    </source>
</reference>
<dbReference type="Proteomes" id="UP001195483">
    <property type="component" value="Unassembled WGS sequence"/>
</dbReference>
<proteinExistence type="predicted"/>
<name>A0AAE0VVG2_9BIVA</name>